<dbReference type="Pfam" id="PF24568">
    <property type="entry name" value="CC_PcsB"/>
    <property type="match status" value="1"/>
</dbReference>
<reference evidence="6" key="1">
    <citation type="journal article" date="2008" name="Genome Res.">
        <title>The genome of Pelotomaculum thermopropionicum reveals niche-associated evolution in anaerobic microbiota.</title>
        <authorList>
            <person name="Kosaka T."/>
            <person name="Kato S."/>
            <person name="Shimoyama T."/>
            <person name="Ishii S."/>
            <person name="Abe T."/>
            <person name="Watanabe K."/>
        </authorList>
    </citation>
    <scope>NUCLEOTIDE SEQUENCE [LARGE SCALE GENOMIC DNA]</scope>
    <source>
        <strain evidence="6">DSM 13744 / JCM 10971 / SI</strain>
    </source>
</reference>
<dbReference type="Proteomes" id="UP000006556">
    <property type="component" value="Chromosome"/>
</dbReference>
<dbReference type="Pfam" id="PF01551">
    <property type="entry name" value="Peptidase_M23"/>
    <property type="match status" value="1"/>
</dbReference>
<gene>
    <name evidence="5" type="ordered locus">PTH_2745</name>
</gene>
<evidence type="ECO:0000256" key="1">
    <source>
        <dbReference type="ARBA" id="ARBA00022729"/>
    </source>
</evidence>
<evidence type="ECO:0000313" key="5">
    <source>
        <dbReference type="EMBL" id="BAF60926.1"/>
    </source>
</evidence>
<dbReference type="InterPro" id="IPR057309">
    <property type="entry name" value="PcsB_CC"/>
</dbReference>
<feature type="coiled-coil region" evidence="2">
    <location>
        <begin position="159"/>
        <end position="242"/>
    </location>
</feature>
<name>A5CYM3_PELTS</name>
<evidence type="ECO:0000313" key="6">
    <source>
        <dbReference type="Proteomes" id="UP000006556"/>
    </source>
</evidence>
<feature type="domain" description="Peptidoglycan hydrolase PcsB coiled-coil" evidence="4">
    <location>
        <begin position="100"/>
        <end position="170"/>
    </location>
</feature>
<dbReference type="KEGG" id="pth:PTH_2745"/>
<dbReference type="STRING" id="370438.PTH_2745"/>
<feature type="coiled-coil region" evidence="2">
    <location>
        <begin position="29"/>
        <end position="119"/>
    </location>
</feature>
<dbReference type="Gene3D" id="6.10.250.3150">
    <property type="match status" value="1"/>
</dbReference>
<feature type="domain" description="M23ase beta-sheet core" evidence="3">
    <location>
        <begin position="277"/>
        <end position="372"/>
    </location>
</feature>
<dbReference type="HOGENOM" id="CLU_029425_4_3_9"/>
<dbReference type="PANTHER" id="PTHR21666:SF270">
    <property type="entry name" value="MUREIN HYDROLASE ACTIVATOR ENVC"/>
    <property type="match status" value="1"/>
</dbReference>
<evidence type="ECO:0000259" key="3">
    <source>
        <dbReference type="Pfam" id="PF01551"/>
    </source>
</evidence>
<dbReference type="Gene3D" id="2.70.70.10">
    <property type="entry name" value="Glucose Permease (Domain IIA)"/>
    <property type="match status" value="1"/>
</dbReference>
<keyword evidence="2" id="KW-0175">Coiled coil</keyword>
<accession>A5CYM3</accession>
<keyword evidence="1" id="KW-0732">Signal</keyword>
<dbReference type="GO" id="GO:0004222">
    <property type="term" value="F:metalloendopeptidase activity"/>
    <property type="evidence" value="ECO:0007669"/>
    <property type="project" value="TreeGrafter"/>
</dbReference>
<protein>
    <submittedName>
        <fullName evidence="5">Membrane-bound metallopeptidase</fullName>
    </submittedName>
</protein>
<dbReference type="eggNOG" id="COG4942">
    <property type="taxonomic scope" value="Bacteria"/>
</dbReference>
<dbReference type="CDD" id="cd12797">
    <property type="entry name" value="M23_peptidase"/>
    <property type="match status" value="1"/>
</dbReference>
<dbReference type="PANTHER" id="PTHR21666">
    <property type="entry name" value="PEPTIDASE-RELATED"/>
    <property type="match status" value="1"/>
</dbReference>
<dbReference type="MEROPS" id="M23.009"/>
<dbReference type="SUPFAM" id="SSF51261">
    <property type="entry name" value="Duplicated hybrid motif"/>
    <property type="match status" value="1"/>
</dbReference>
<dbReference type="FunFam" id="2.70.70.10:FF:000006">
    <property type="entry name" value="M23 family peptidase"/>
    <property type="match status" value="1"/>
</dbReference>
<evidence type="ECO:0000256" key="2">
    <source>
        <dbReference type="SAM" id="Coils"/>
    </source>
</evidence>
<dbReference type="InterPro" id="IPR011055">
    <property type="entry name" value="Dup_hybrid_motif"/>
</dbReference>
<dbReference type="EMBL" id="AP009389">
    <property type="protein sequence ID" value="BAF60926.1"/>
    <property type="molecule type" value="Genomic_DNA"/>
</dbReference>
<keyword evidence="6" id="KW-1185">Reference proteome</keyword>
<dbReference type="InterPro" id="IPR050570">
    <property type="entry name" value="Cell_wall_metabolism_enzyme"/>
</dbReference>
<dbReference type="AlphaFoldDB" id="A5CYM3"/>
<sequence length="376" mass="41634">MDLALVKKYLIAAGAALLLLTGALGAAYGDDLEQQLKETREQLYQKRGEAEQARGVVRDYAGQVSYLNSLINDKTLQLKDLEAGLAQAREELSKTEADLKEAEERLNKSTEMLNKRLRNMYEAGSVSYLEVLFAARDFSDFVNRFELLKRVVQHDAAAVEQVKADRELLNSRKAELQARQEKLAAMVAEQEAARRELEARQSEKNALLREAQNNLWDLEAEAERLEAQEQQILREIARQRSKDRPRSEGGFSWPVPGYTDISSPFGNRVHPILGTVRFHNGIDIPADIGATVVAAQDGTVIDVSYMSGYGNIVMIDHGGGVTTLYAHLSAQLVGQGQEVRKGDAIARVGNTGLSTGPHLHFTVMVNGDPVNPFNYL</sequence>
<proteinExistence type="predicted"/>
<dbReference type="InterPro" id="IPR016047">
    <property type="entry name" value="M23ase_b-sheet_dom"/>
</dbReference>
<evidence type="ECO:0000259" key="4">
    <source>
        <dbReference type="Pfam" id="PF24568"/>
    </source>
</evidence>
<organism evidence="5 6">
    <name type="scientific">Pelotomaculum thermopropionicum (strain DSM 13744 / JCM 10971 / SI)</name>
    <dbReference type="NCBI Taxonomy" id="370438"/>
    <lineage>
        <taxon>Bacteria</taxon>
        <taxon>Bacillati</taxon>
        <taxon>Bacillota</taxon>
        <taxon>Clostridia</taxon>
        <taxon>Eubacteriales</taxon>
        <taxon>Desulfotomaculaceae</taxon>
        <taxon>Pelotomaculum</taxon>
    </lineage>
</organism>